<name>A0AA36D4E4_9BILA</name>
<feature type="non-terminal residue" evidence="1">
    <location>
        <position position="1"/>
    </location>
</feature>
<accession>A0AA36D4E4</accession>
<evidence type="ECO:0000313" key="1">
    <source>
        <dbReference type="EMBL" id="CAJ0580521.1"/>
    </source>
</evidence>
<reference evidence="1" key="1">
    <citation type="submission" date="2023-06" db="EMBL/GenBank/DDBJ databases">
        <authorList>
            <person name="Delattre M."/>
        </authorList>
    </citation>
    <scope>NUCLEOTIDE SEQUENCE</scope>
    <source>
        <strain evidence="1">AF72</strain>
    </source>
</reference>
<protein>
    <submittedName>
        <fullName evidence="1">Uncharacterized protein</fullName>
    </submittedName>
</protein>
<evidence type="ECO:0000313" key="2">
    <source>
        <dbReference type="Proteomes" id="UP001177023"/>
    </source>
</evidence>
<gene>
    <name evidence="1" type="ORF">MSPICULIGERA_LOCUS18719</name>
</gene>
<keyword evidence="2" id="KW-1185">Reference proteome</keyword>
<dbReference type="AlphaFoldDB" id="A0AA36D4E4"/>
<sequence length="214" mass="24102">MSGLREFIRSLVFRPPVRGEAIPEPEAPLEATMDELAETMRNSMKIDLDLEHVESKGAQLQLQSPTLYLQGCDLFNSEVVPVVEEQVIEDQADVTQAPEIQQNQRYLATSYRNRSVSPIPGRAPTPEERLENDIRQRREHGVKDWTASHGTGSSDFDTCLKMFNEIRGDLQLAIASKATSSNQINEELERFDEMCDTLLRAKFEKGIPQAGKLA</sequence>
<dbReference type="EMBL" id="CATQJA010002659">
    <property type="protein sequence ID" value="CAJ0580521.1"/>
    <property type="molecule type" value="Genomic_DNA"/>
</dbReference>
<organism evidence="1 2">
    <name type="scientific">Mesorhabditis spiculigera</name>
    <dbReference type="NCBI Taxonomy" id="96644"/>
    <lineage>
        <taxon>Eukaryota</taxon>
        <taxon>Metazoa</taxon>
        <taxon>Ecdysozoa</taxon>
        <taxon>Nematoda</taxon>
        <taxon>Chromadorea</taxon>
        <taxon>Rhabditida</taxon>
        <taxon>Rhabditina</taxon>
        <taxon>Rhabditomorpha</taxon>
        <taxon>Rhabditoidea</taxon>
        <taxon>Rhabditidae</taxon>
        <taxon>Mesorhabditinae</taxon>
        <taxon>Mesorhabditis</taxon>
    </lineage>
</organism>
<comment type="caution">
    <text evidence="1">The sequence shown here is derived from an EMBL/GenBank/DDBJ whole genome shotgun (WGS) entry which is preliminary data.</text>
</comment>
<proteinExistence type="predicted"/>
<dbReference type="Proteomes" id="UP001177023">
    <property type="component" value="Unassembled WGS sequence"/>
</dbReference>